<organism evidence="2 3">
    <name type="scientific">Aspergillus brasiliensis (strain CBS 101740 / IMI 381727 / IBT 21946)</name>
    <dbReference type="NCBI Taxonomy" id="767769"/>
    <lineage>
        <taxon>Eukaryota</taxon>
        <taxon>Fungi</taxon>
        <taxon>Dikarya</taxon>
        <taxon>Ascomycota</taxon>
        <taxon>Pezizomycotina</taxon>
        <taxon>Eurotiomycetes</taxon>
        <taxon>Eurotiomycetidae</taxon>
        <taxon>Eurotiales</taxon>
        <taxon>Aspergillaceae</taxon>
        <taxon>Aspergillus</taxon>
        <taxon>Aspergillus subgen. Circumdati</taxon>
    </lineage>
</organism>
<proteinExistence type="predicted"/>
<keyword evidence="1" id="KW-0732">Signal</keyword>
<dbReference type="Proteomes" id="UP000184499">
    <property type="component" value="Unassembled WGS sequence"/>
</dbReference>
<dbReference type="RefSeq" id="XP_067475765.1">
    <property type="nucleotide sequence ID" value="XM_067625696.1"/>
</dbReference>
<reference evidence="3" key="1">
    <citation type="journal article" date="2017" name="Genome Biol.">
        <title>Comparative genomics reveals high biological diversity and specific adaptations in the industrially and medically important fungal genus Aspergillus.</title>
        <authorList>
            <person name="de Vries R.P."/>
            <person name="Riley R."/>
            <person name="Wiebenga A."/>
            <person name="Aguilar-Osorio G."/>
            <person name="Amillis S."/>
            <person name="Uchima C.A."/>
            <person name="Anderluh G."/>
            <person name="Asadollahi M."/>
            <person name="Askin M."/>
            <person name="Barry K."/>
            <person name="Battaglia E."/>
            <person name="Bayram O."/>
            <person name="Benocci T."/>
            <person name="Braus-Stromeyer S.A."/>
            <person name="Caldana C."/>
            <person name="Canovas D."/>
            <person name="Cerqueira G.C."/>
            <person name="Chen F."/>
            <person name="Chen W."/>
            <person name="Choi C."/>
            <person name="Clum A."/>
            <person name="Dos Santos R.A."/>
            <person name="Damasio A.R."/>
            <person name="Diallinas G."/>
            <person name="Emri T."/>
            <person name="Fekete E."/>
            <person name="Flipphi M."/>
            <person name="Freyberg S."/>
            <person name="Gallo A."/>
            <person name="Gournas C."/>
            <person name="Habgood R."/>
            <person name="Hainaut M."/>
            <person name="Harispe M.L."/>
            <person name="Henrissat B."/>
            <person name="Hilden K.S."/>
            <person name="Hope R."/>
            <person name="Hossain A."/>
            <person name="Karabika E."/>
            <person name="Karaffa L."/>
            <person name="Karanyi Z."/>
            <person name="Krasevec N."/>
            <person name="Kuo A."/>
            <person name="Kusch H."/>
            <person name="LaButti K."/>
            <person name="Lagendijk E.L."/>
            <person name="Lapidus A."/>
            <person name="Levasseur A."/>
            <person name="Lindquist E."/>
            <person name="Lipzen A."/>
            <person name="Logrieco A.F."/>
            <person name="MacCabe A."/>
            <person name="Maekelae M.R."/>
            <person name="Malavazi I."/>
            <person name="Melin P."/>
            <person name="Meyer V."/>
            <person name="Mielnichuk N."/>
            <person name="Miskei M."/>
            <person name="Molnar A.P."/>
            <person name="Mule G."/>
            <person name="Ngan C.Y."/>
            <person name="Orejas M."/>
            <person name="Orosz E."/>
            <person name="Ouedraogo J.P."/>
            <person name="Overkamp K.M."/>
            <person name="Park H.-S."/>
            <person name="Perrone G."/>
            <person name="Piumi F."/>
            <person name="Punt P.J."/>
            <person name="Ram A.F."/>
            <person name="Ramon A."/>
            <person name="Rauscher S."/>
            <person name="Record E."/>
            <person name="Riano-Pachon D.M."/>
            <person name="Robert V."/>
            <person name="Roehrig J."/>
            <person name="Ruller R."/>
            <person name="Salamov A."/>
            <person name="Salih N.S."/>
            <person name="Samson R.A."/>
            <person name="Sandor E."/>
            <person name="Sanguinetti M."/>
            <person name="Schuetze T."/>
            <person name="Sepcic K."/>
            <person name="Shelest E."/>
            <person name="Sherlock G."/>
            <person name="Sophianopoulou V."/>
            <person name="Squina F.M."/>
            <person name="Sun H."/>
            <person name="Susca A."/>
            <person name="Todd R.B."/>
            <person name="Tsang A."/>
            <person name="Unkles S.E."/>
            <person name="van de Wiele N."/>
            <person name="van Rossen-Uffink D."/>
            <person name="Oliveira J.V."/>
            <person name="Vesth T.C."/>
            <person name="Visser J."/>
            <person name="Yu J.-H."/>
            <person name="Zhou M."/>
            <person name="Andersen M.R."/>
            <person name="Archer D.B."/>
            <person name="Baker S.E."/>
            <person name="Benoit I."/>
            <person name="Brakhage A.A."/>
            <person name="Braus G.H."/>
            <person name="Fischer R."/>
            <person name="Frisvad J.C."/>
            <person name="Goldman G.H."/>
            <person name="Houbraken J."/>
            <person name="Oakley B."/>
            <person name="Pocsi I."/>
            <person name="Scazzocchio C."/>
            <person name="Seiboth B."/>
            <person name="vanKuyk P.A."/>
            <person name="Wortman J."/>
            <person name="Dyer P.S."/>
            <person name="Grigoriev I.V."/>
        </authorList>
    </citation>
    <scope>NUCLEOTIDE SEQUENCE [LARGE SCALE GENOMIC DNA]</scope>
    <source>
        <strain evidence="3">CBS 101740 / IMI 381727 / IBT 21946</strain>
    </source>
</reference>
<feature type="chain" id="PRO_5012928270" evidence="1">
    <location>
        <begin position="22"/>
        <end position="98"/>
    </location>
</feature>
<accession>A0A1L9U9Z7</accession>
<evidence type="ECO:0000313" key="2">
    <source>
        <dbReference type="EMBL" id="OJJ68516.1"/>
    </source>
</evidence>
<keyword evidence="3" id="KW-1185">Reference proteome</keyword>
<dbReference type="EMBL" id="KV878690">
    <property type="protein sequence ID" value="OJJ68516.1"/>
    <property type="molecule type" value="Genomic_DNA"/>
</dbReference>
<sequence length="98" mass="10511">MYSFKAITLLSTLLLAGVGSSSKLTTTIGLDTEEGSHTVQIPFDDCTQVGEFEVRGVFLSKTCRLFTGVGCTGRTTLLQPGEHTSSEPVYVDSVLCYP</sequence>
<name>A0A1L9U9Z7_ASPBC</name>
<evidence type="ECO:0000256" key="1">
    <source>
        <dbReference type="SAM" id="SignalP"/>
    </source>
</evidence>
<dbReference type="AlphaFoldDB" id="A0A1L9U9Z7"/>
<dbReference type="OMA" id="FTGVGCT"/>
<dbReference type="VEuPathDB" id="FungiDB:ASPBRDRAFT_46720"/>
<feature type="signal peptide" evidence="1">
    <location>
        <begin position="1"/>
        <end position="21"/>
    </location>
</feature>
<protein>
    <submittedName>
        <fullName evidence="2">Uncharacterized protein</fullName>
    </submittedName>
</protein>
<evidence type="ECO:0000313" key="3">
    <source>
        <dbReference type="Proteomes" id="UP000184499"/>
    </source>
</evidence>
<dbReference type="GeneID" id="93578184"/>
<gene>
    <name evidence="2" type="ORF">ASPBRDRAFT_46720</name>
</gene>
<dbReference type="OrthoDB" id="4291851at2759"/>